<dbReference type="Pfam" id="PF15632">
    <property type="entry name" value="ATPgrasp_Ter"/>
    <property type="match status" value="1"/>
</dbReference>
<dbReference type="SUPFAM" id="SSF56059">
    <property type="entry name" value="Glutathione synthetase ATP-binding domain-like"/>
    <property type="match status" value="1"/>
</dbReference>
<dbReference type="InterPro" id="IPR052032">
    <property type="entry name" value="ATP-dep_AA_Ligase"/>
</dbReference>
<keyword evidence="3 4" id="KW-0067">ATP-binding</keyword>
<dbReference type="OrthoDB" id="650389at2"/>
<evidence type="ECO:0000256" key="1">
    <source>
        <dbReference type="ARBA" id="ARBA00022598"/>
    </source>
</evidence>
<dbReference type="GO" id="GO:0005524">
    <property type="term" value="F:ATP binding"/>
    <property type="evidence" value="ECO:0007669"/>
    <property type="project" value="UniProtKB-UniRule"/>
</dbReference>
<evidence type="ECO:0000256" key="2">
    <source>
        <dbReference type="ARBA" id="ARBA00022741"/>
    </source>
</evidence>
<evidence type="ECO:0000256" key="4">
    <source>
        <dbReference type="PROSITE-ProRule" id="PRU00409"/>
    </source>
</evidence>
<dbReference type="EMBL" id="FUYR01000007">
    <property type="protein sequence ID" value="SKB93798.1"/>
    <property type="molecule type" value="Genomic_DNA"/>
</dbReference>
<dbReference type="RefSeq" id="WP_079704089.1">
    <property type="nucleotide sequence ID" value="NZ_FUYR01000007.1"/>
</dbReference>
<keyword evidence="1" id="KW-0436">Ligase</keyword>
<dbReference type="PROSITE" id="PS50975">
    <property type="entry name" value="ATP_GRASP"/>
    <property type="match status" value="1"/>
</dbReference>
<evidence type="ECO:0000313" key="6">
    <source>
        <dbReference type="EMBL" id="SKB93798.1"/>
    </source>
</evidence>
<dbReference type="PANTHER" id="PTHR43585">
    <property type="entry name" value="FUMIPYRROLE BIOSYNTHESIS PROTEIN C"/>
    <property type="match status" value="1"/>
</dbReference>
<evidence type="ECO:0000256" key="3">
    <source>
        <dbReference type="ARBA" id="ARBA00022840"/>
    </source>
</evidence>
<protein>
    <submittedName>
        <fullName evidence="6">Carbamoyl-phosphate synthase large subunit</fullName>
    </submittedName>
</protein>
<keyword evidence="7" id="KW-1185">Reference proteome</keyword>
<dbReference type="Pfam" id="PF21360">
    <property type="entry name" value="PylC-like_N"/>
    <property type="match status" value="1"/>
</dbReference>
<dbReference type="PANTHER" id="PTHR43585:SF2">
    <property type="entry name" value="ATP-GRASP ENZYME FSQD"/>
    <property type="match status" value="1"/>
</dbReference>
<dbReference type="Proteomes" id="UP000189981">
    <property type="component" value="Unassembled WGS sequence"/>
</dbReference>
<sequence length="347" mass="39107">MKKNILVTAVGGRSVGSGIVHALTRTTEDVRNRWNVIGSDADSFAWGLYKTPQATLLPLASSPDYIPELKHVLDKFKIDAVIPGSEAEVSVLSRFKSDIPVPVICNSNALMPLMMDKFKMVQKLQEFGLNYIKTYPISEWEEVIAHYPFPFIIKPTTGTGGSKGLHFVFSKAEIENILSRLNSESNYCIQPYIGTGDDEYTVGILSDKNSNIIDSIVMRRKLIGLSLLDSKRQNGISYEVSTGYSQGFFIKHKIIQEYCENLAVRLKSVGPLNIQLRMDGEDIYVFEIHARFSGTSTMRADVGFNEPDILLRNYLFDEKFGRIPYQHDVAVIRAFEHVIVPIDKMIR</sequence>
<dbReference type="NCBIfam" id="NF009402">
    <property type="entry name" value="PRK12767.1-1"/>
    <property type="match status" value="1"/>
</dbReference>
<dbReference type="Gene3D" id="3.30.1490.20">
    <property type="entry name" value="ATP-grasp fold, A domain"/>
    <property type="match status" value="1"/>
</dbReference>
<reference evidence="7" key="1">
    <citation type="submission" date="2017-02" db="EMBL/GenBank/DDBJ databases">
        <authorList>
            <person name="Varghese N."/>
            <person name="Submissions S."/>
        </authorList>
    </citation>
    <scope>NUCLEOTIDE SEQUENCE [LARGE SCALE GENOMIC DNA]</scope>
    <source>
        <strain evidence="7">DSM 22385</strain>
    </source>
</reference>
<dbReference type="GO" id="GO:0016874">
    <property type="term" value="F:ligase activity"/>
    <property type="evidence" value="ECO:0007669"/>
    <property type="project" value="UniProtKB-KW"/>
</dbReference>
<name>A0A1T5FCI9_9SPHI</name>
<evidence type="ECO:0000259" key="5">
    <source>
        <dbReference type="PROSITE" id="PS50975"/>
    </source>
</evidence>
<keyword evidence="2 4" id="KW-0547">Nucleotide-binding</keyword>
<evidence type="ECO:0000313" key="7">
    <source>
        <dbReference type="Proteomes" id="UP000189981"/>
    </source>
</evidence>
<gene>
    <name evidence="6" type="ORF">SAMN05661099_3591</name>
</gene>
<dbReference type="AlphaFoldDB" id="A0A1T5FCI9"/>
<dbReference type="GO" id="GO:0046872">
    <property type="term" value="F:metal ion binding"/>
    <property type="evidence" value="ECO:0007669"/>
    <property type="project" value="InterPro"/>
</dbReference>
<dbReference type="Gene3D" id="3.40.50.20">
    <property type="match status" value="1"/>
</dbReference>
<feature type="domain" description="ATP-grasp" evidence="5">
    <location>
        <begin position="121"/>
        <end position="315"/>
    </location>
</feature>
<dbReference type="InterPro" id="IPR048764">
    <property type="entry name" value="PylC_N"/>
</dbReference>
<dbReference type="InterPro" id="IPR013815">
    <property type="entry name" value="ATP_grasp_subdomain_1"/>
</dbReference>
<dbReference type="Gene3D" id="3.30.470.20">
    <property type="entry name" value="ATP-grasp fold, B domain"/>
    <property type="match status" value="1"/>
</dbReference>
<organism evidence="6 7">
    <name type="scientific">Daejeonella lutea</name>
    <dbReference type="NCBI Taxonomy" id="572036"/>
    <lineage>
        <taxon>Bacteria</taxon>
        <taxon>Pseudomonadati</taxon>
        <taxon>Bacteroidota</taxon>
        <taxon>Sphingobacteriia</taxon>
        <taxon>Sphingobacteriales</taxon>
        <taxon>Sphingobacteriaceae</taxon>
        <taxon>Daejeonella</taxon>
    </lineage>
</organism>
<dbReference type="InterPro" id="IPR011761">
    <property type="entry name" value="ATP-grasp"/>
</dbReference>
<proteinExistence type="predicted"/>
<accession>A0A1T5FCI9</accession>
<dbReference type="STRING" id="572036.SAMN05661099_3591"/>